<dbReference type="SUPFAM" id="SSF140459">
    <property type="entry name" value="PE/PPE dimer-like"/>
    <property type="match status" value="1"/>
</dbReference>
<dbReference type="Pfam" id="PF00934">
    <property type="entry name" value="PE"/>
    <property type="match status" value="1"/>
</dbReference>
<dbReference type="RefSeq" id="WP_064953972.1">
    <property type="nucleotide sequence ID" value="NZ_LZJS01000154.1"/>
</dbReference>
<accession>A0A1A2RQY3</accession>
<evidence type="ECO:0000313" key="3">
    <source>
        <dbReference type="EMBL" id="OBH54140.1"/>
    </source>
</evidence>
<dbReference type="InterPro" id="IPR038332">
    <property type="entry name" value="PPE_sf"/>
</dbReference>
<dbReference type="InterPro" id="IPR000084">
    <property type="entry name" value="PE-PGRS_N"/>
</dbReference>
<reference evidence="3 4" key="1">
    <citation type="submission" date="2016-06" db="EMBL/GenBank/DDBJ databases">
        <authorList>
            <person name="Kjaerup R.B."/>
            <person name="Dalgaard T.S."/>
            <person name="Juul-Madsen H.R."/>
        </authorList>
    </citation>
    <scope>NUCLEOTIDE SEQUENCE [LARGE SCALE GENOMIC DNA]</scope>
    <source>
        <strain evidence="3 4">E2464</strain>
    </source>
</reference>
<gene>
    <name evidence="3" type="ORF">A5685_12400</name>
</gene>
<evidence type="ECO:0000259" key="2">
    <source>
        <dbReference type="Pfam" id="PF12484"/>
    </source>
</evidence>
<proteinExistence type="predicted"/>
<dbReference type="EMBL" id="LZJS01000154">
    <property type="protein sequence ID" value="OBH54140.1"/>
    <property type="molecule type" value="Genomic_DNA"/>
</dbReference>
<dbReference type="InterPro" id="IPR022171">
    <property type="entry name" value="PPE_C"/>
</dbReference>
<dbReference type="AlphaFoldDB" id="A0A1A2RQY3"/>
<comment type="caution">
    <text evidence="3">The sequence shown here is derived from an EMBL/GenBank/DDBJ whole genome shotgun (WGS) entry which is preliminary data.</text>
</comment>
<dbReference type="Pfam" id="PF12484">
    <property type="entry name" value="PPE-SVP"/>
    <property type="match status" value="1"/>
</dbReference>
<evidence type="ECO:0000313" key="4">
    <source>
        <dbReference type="Proteomes" id="UP000093861"/>
    </source>
</evidence>
<feature type="domain" description="PPE family C-terminal" evidence="2">
    <location>
        <begin position="218"/>
        <end position="299"/>
    </location>
</feature>
<evidence type="ECO:0000259" key="1">
    <source>
        <dbReference type="Pfam" id="PF00934"/>
    </source>
</evidence>
<sequence length="302" mass="28739">MSFLTTQTEEMLAAEQLLSGINTNLAAQNAGAASATTVIAPAAADPVSAQQAAIFSTYGTQYQAIAAQAQAQLEQYASTLGVSSNAYGDTEAVNASQAVLSNAASPISAAAATPSNTPLDWLSYLLGSTGNGTNPNMLGGIFGLSSNGANILNIGAGNWASAGSDLIGLAGGGLLDTSGDAAGAGLAADVAASPGLGATSAAAGGMAGMGSVSAVPVASMGSATMVSNLAVPPSWAGAPAPAAVTPVSAIQTAGWTAAAPQAGAGSVVPGMPGMVSGGRGSAGFGAPRYGVKPIVMPKPTAV</sequence>
<organism evidence="3 4">
    <name type="scientific">Mycobacterium colombiense</name>
    <dbReference type="NCBI Taxonomy" id="339268"/>
    <lineage>
        <taxon>Bacteria</taxon>
        <taxon>Bacillati</taxon>
        <taxon>Actinomycetota</taxon>
        <taxon>Actinomycetes</taxon>
        <taxon>Mycobacteriales</taxon>
        <taxon>Mycobacteriaceae</taxon>
        <taxon>Mycobacterium</taxon>
        <taxon>Mycobacterium avium complex (MAC)</taxon>
    </lineage>
</organism>
<dbReference type="Gene3D" id="1.10.287.850">
    <property type="entry name" value="HP0062-like domain"/>
    <property type="match status" value="1"/>
</dbReference>
<dbReference type="Proteomes" id="UP000093861">
    <property type="component" value="Unassembled WGS sequence"/>
</dbReference>
<feature type="domain" description="PE" evidence="1">
    <location>
        <begin position="4"/>
        <end position="94"/>
    </location>
</feature>
<name>A0A1A2RQY3_9MYCO</name>
<protein>
    <submittedName>
        <fullName evidence="3">PE family protein</fullName>
    </submittedName>
</protein>